<keyword evidence="4 13" id="KW-0963">Cytoplasm</keyword>
<evidence type="ECO:0000313" key="16">
    <source>
        <dbReference type="Proteomes" id="UP000179024"/>
    </source>
</evidence>
<protein>
    <recommendedName>
        <fullName evidence="13">Phenylalanine--tRNA ligase alpha subunit</fullName>
        <ecNumber evidence="13">6.1.1.20</ecNumber>
    </recommendedName>
    <alternativeName>
        <fullName evidence="13">Phenylalanyl-tRNA synthetase alpha subunit</fullName>
        <shortName evidence="13">PheRS</shortName>
    </alternativeName>
</protein>
<dbReference type="PANTHER" id="PTHR11538">
    <property type="entry name" value="PHENYLALANYL-TRNA SYNTHETASE"/>
    <property type="match status" value="1"/>
</dbReference>
<dbReference type="EMBL" id="MGAE01000038">
    <property type="protein sequence ID" value="OGK38922.1"/>
    <property type="molecule type" value="Genomic_DNA"/>
</dbReference>
<sequence length="349" mass="40194">MNPEIIKVQKSFGEALAHITTPDDLEKLSIEYLGRKGHLSNLFLSLKNRPDSQKKTFGQELNKVKTMLVQSLDKKRVEITKQSAQQESIDVTIPGTQYPHGSLHLVTYAIEEISRIFQKIGFIRQSYHEVEWEYFAFESLNMPPGHPARDDFETFFVDHAPDKQYGRMVLTPHTSSGQVREMWRLGQPPVRMINIAKTYRPNWDATHVPMFHQFEGLCIDEGINITHLKGTIEYFAKAFFGEKREIRLRPFHFQFTEPSFEVDITCDICDGKGIVNKTKCKVCKSGWLELGGAGMVHPNVLKVGKINPKKYTGWAFGFGIERVFMMKQGLKVDDIRILYSGDIRFLEQF</sequence>
<evidence type="ECO:0000256" key="11">
    <source>
        <dbReference type="ARBA" id="ARBA00023146"/>
    </source>
</evidence>
<evidence type="ECO:0000259" key="14">
    <source>
        <dbReference type="PROSITE" id="PS50862"/>
    </source>
</evidence>
<evidence type="ECO:0000256" key="6">
    <source>
        <dbReference type="ARBA" id="ARBA00022723"/>
    </source>
</evidence>
<keyword evidence="10 13" id="KW-0648">Protein biosynthesis</keyword>
<dbReference type="GO" id="GO:0006432">
    <property type="term" value="P:phenylalanyl-tRNA aminoacylation"/>
    <property type="evidence" value="ECO:0007669"/>
    <property type="project" value="UniProtKB-UniRule"/>
</dbReference>
<dbReference type="Gene3D" id="3.30.930.10">
    <property type="entry name" value="Bira Bifunctional Protein, Domain 2"/>
    <property type="match status" value="1"/>
</dbReference>
<dbReference type="InterPro" id="IPR022911">
    <property type="entry name" value="Phe_tRNA_ligase_alpha1_bac"/>
</dbReference>
<proteinExistence type="inferred from homology"/>
<dbReference type="SUPFAM" id="SSF55681">
    <property type="entry name" value="Class II aaRS and biotin synthetases"/>
    <property type="match status" value="1"/>
</dbReference>
<dbReference type="CDD" id="cd00496">
    <property type="entry name" value="PheRS_alpha_core"/>
    <property type="match status" value="1"/>
</dbReference>
<evidence type="ECO:0000256" key="5">
    <source>
        <dbReference type="ARBA" id="ARBA00022598"/>
    </source>
</evidence>
<dbReference type="SUPFAM" id="SSF46589">
    <property type="entry name" value="tRNA-binding arm"/>
    <property type="match status" value="1"/>
</dbReference>
<keyword evidence="7 13" id="KW-0547">Nucleotide-binding</keyword>
<dbReference type="InterPro" id="IPR006195">
    <property type="entry name" value="aa-tRNA-synth_II"/>
</dbReference>
<dbReference type="InterPro" id="IPR010978">
    <property type="entry name" value="tRNA-bd_arm"/>
</dbReference>
<dbReference type="PANTHER" id="PTHR11538:SF41">
    <property type="entry name" value="PHENYLALANINE--TRNA LIGASE, MITOCHONDRIAL"/>
    <property type="match status" value="1"/>
</dbReference>
<dbReference type="InterPro" id="IPR004529">
    <property type="entry name" value="Phe-tRNA-synth_IIc_asu"/>
</dbReference>
<name>A0A1F7I6L2_9BACT</name>
<keyword evidence="6 13" id="KW-0479">Metal-binding</keyword>
<dbReference type="InterPro" id="IPR002319">
    <property type="entry name" value="Phenylalanyl-tRNA_Synthase"/>
</dbReference>
<dbReference type="PROSITE" id="PS50862">
    <property type="entry name" value="AA_TRNA_LIGASE_II"/>
    <property type="match status" value="1"/>
</dbReference>
<dbReference type="GO" id="GO:0005737">
    <property type="term" value="C:cytoplasm"/>
    <property type="evidence" value="ECO:0007669"/>
    <property type="project" value="UniProtKB-SubCell"/>
</dbReference>
<feature type="binding site" evidence="13">
    <location>
        <position position="257"/>
    </location>
    <ligand>
        <name>Mg(2+)</name>
        <dbReference type="ChEBI" id="CHEBI:18420"/>
        <note>shared with beta subunit</note>
    </ligand>
</feature>
<evidence type="ECO:0000256" key="8">
    <source>
        <dbReference type="ARBA" id="ARBA00022840"/>
    </source>
</evidence>
<dbReference type="Pfam" id="PF02912">
    <property type="entry name" value="Phe_tRNA-synt_N"/>
    <property type="match status" value="1"/>
</dbReference>
<reference evidence="15 16" key="1">
    <citation type="journal article" date="2016" name="Nat. Commun.">
        <title>Thousands of microbial genomes shed light on interconnected biogeochemical processes in an aquifer system.</title>
        <authorList>
            <person name="Anantharaman K."/>
            <person name="Brown C.T."/>
            <person name="Hug L.A."/>
            <person name="Sharon I."/>
            <person name="Castelle C.J."/>
            <person name="Probst A.J."/>
            <person name="Thomas B.C."/>
            <person name="Singh A."/>
            <person name="Wilkins M.J."/>
            <person name="Karaoz U."/>
            <person name="Brodie E.L."/>
            <person name="Williams K.H."/>
            <person name="Hubbard S.S."/>
            <person name="Banfield J.F."/>
        </authorList>
    </citation>
    <scope>NUCLEOTIDE SEQUENCE [LARGE SCALE GENOMIC DNA]</scope>
</reference>
<comment type="subunit">
    <text evidence="3 13">Tetramer of two alpha and two beta subunits.</text>
</comment>
<evidence type="ECO:0000256" key="7">
    <source>
        <dbReference type="ARBA" id="ARBA00022741"/>
    </source>
</evidence>
<evidence type="ECO:0000256" key="1">
    <source>
        <dbReference type="ARBA" id="ARBA00004496"/>
    </source>
</evidence>
<comment type="subcellular location">
    <subcellularLocation>
        <location evidence="1 13">Cytoplasm</location>
    </subcellularLocation>
</comment>
<keyword evidence="11 13" id="KW-0030">Aminoacyl-tRNA synthetase</keyword>
<dbReference type="GO" id="GO:0000287">
    <property type="term" value="F:magnesium ion binding"/>
    <property type="evidence" value="ECO:0007669"/>
    <property type="project" value="UniProtKB-UniRule"/>
</dbReference>
<dbReference type="NCBIfam" id="TIGR00468">
    <property type="entry name" value="pheS"/>
    <property type="match status" value="1"/>
</dbReference>
<keyword evidence="8 13" id="KW-0067">ATP-binding</keyword>
<dbReference type="GO" id="GO:0005524">
    <property type="term" value="F:ATP binding"/>
    <property type="evidence" value="ECO:0007669"/>
    <property type="project" value="UniProtKB-UniRule"/>
</dbReference>
<comment type="cofactor">
    <cofactor evidence="13">
        <name>Mg(2+)</name>
        <dbReference type="ChEBI" id="CHEBI:18420"/>
    </cofactor>
    <text evidence="13">Binds 2 magnesium ions per tetramer.</text>
</comment>
<dbReference type="InterPro" id="IPR045864">
    <property type="entry name" value="aa-tRNA-synth_II/BPL/LPL"/>
</dbReference>
<comment type="similarity">
    <text evidence="2 13">Belongs to the class-II aminoacyl-tRNA synthetase family. Phe-tRNA synthetase alpha subunit type 1 subfamily.</text>
</comment>
<evidence type="ECO:0000256" key="12">
    <source>
        <dbReference type="ARBA" id="ARBA00049255"/>
    </source>
</evidence>
<evidence type="ECO:0000256" key="10">
    <source>
        <dbReference type="ARBA" id="ARBA00022917"/>
    </source>
</evidence>
<evidence type="ECO:0000256" key="3">
    <source>
        <dbReference type="ARBA" id="ARBA00011209"/>
    </source>
</evidence>
<dbReference type="Proteomes" id="UP000179024">
    <property type="component" value="Unassembled WGS sequence"/>
</dbReference>
<keyword evidence="9 13" id="KW-0460">Magnesium</keyword>
<keyword evidence="5 13" id="KW-0436">Ligase</keyword>
<evidence type="ECO:0000313" key="15">
    <source>
        <dbReference type="EMBL" id="OGK38922.1"/>
    </source>
</evidence>
<evidence type="ECO:0000256" key="4">
    <source>
        <dbReference type="ARBA" id="ARBA00022490"/>
    </source>
</evidence>
<dbReference type="GO" id="GO:0000049">
    <property type="term" value="F:tRNA binding"/>
    <property type="evidence" value="ECO:0007669"/>
    <property type="project" value="InterPro"/>
</dbReference>
<dbReference type="AlphaFoldDB" id="A0A1F7I6L2"/>
<accession>A0A1F7I6L2</accession>
<dbReference type="HAMAP" id="MF_00281">
    <property type="entry name" value="Phe_tRNA_synth_alpha1"/>
    <property type="match status" value="1"/>
</dbReference>
<dbReference type="EC" id="6.1.1.20" evidence="13"/>
<evidence type="ECO:0000256" key="9">
    <source>
        <dbReference type="ARBA" id="ARBA00022842"/>
    </source>
</evidence>
<evidence type="ECO:0000256" key="2">
    <source>
        <dbReference type="ARBA" id="ARBA00010207"/>
    </source>
</evidence>
<dbReference type="InterPro" id="IPR004188">
    <property type="entry name" value="Phe-tRNA_ligase_II_N"/>
</dbReference>
<gene>
    <name evidence="13" type="primary">pheS</name>
    <name evidence="15" type="ORF">A3F34_02135</name>
</gene>
<evidence type="ECO:0000256" key="13">
    <source>
        <dbReference type="HAMAP-Rule" id="MF_00281"/>
    </source>
</evidence>
<comment type="caution">
    <text evidence="15">The sequence shown here is derived from an EMBL/GenBank/DDBJ whole genome shotgun (WGS) entry which is preliminary data.</text>
</comment>
<comment type="catalytic activity">
    <reaction evidence="12 13">
        <text>tRNA(Phe) + L-phenylalanine + ATP = L-phenylalanyl-tRNA(Phe) + AMP + diphosphate + H(+)</text>
        <dbReference type="Rhea" id="RHEA:19413"/>
        <dbReference type="Rhea" id="RHEA-COMP:9668"/>
        <dbReference type="Rhea" id="RHEA-COMP:9699"/>
        <dbReference type="ChEBI" id="CHEBI:15378"/>
        <dbReference type="ChEBI" id="CHEBI:30616"/>
        <dbReference type="ChEBI" id="CHEBI:33019"/>
        <dbReference type="ChEBI" id="CHEBI:58095"/>
        <dbReference type="ChEBI" id="CHEBI:78442"/>
        <dbReference type="ChEBI" id="CHEBI:78531"/>
        <dbReference type="ChEBI" id="CHEBI:456215"/>
        <dbReference type="EC" id="6.1.1.20"/>
    </reaction>
</comment>
<dbReference type="GO" id="GO:0004826">
    <property type="term" value="F:phenylalanine-tRNA ligase activity"/>
    <property type="evidence" value="ECO:0007669"/>
    <property type="project" value="UniProtKB-UniRule"/>
</dbReference>
<dbReference type="Pfam" id="PF01409">
    <property type="entry name" value="tRNA-synt_2d"/>
    <property type="match status" value="1"/>
</dbReference>
<feature type="domain" description="Aminoacyl-transfer RNA synthetases class-II family profile" evidence="14">
    <location>
        <begin position="113"/>
        <end position="326"/>
    </location>
</feature>
<organism evidence="15 16">
    <name type="scientific">Candidatus Roizmanbacteria bacterium RIFCSPHIGHO2_12_FULL_44_10</name>
    <dbReference type="NCBI Taxonomy" id="1802054"/>
    <lineage>
        <taxon>Bacteria</taxon>
        <taxon>Candidatus Roizmaniibacteriota</taxon>
    </lineage>
</organism>